<dbReference type="STRING" id="1197717.BED41_09470"/>
<dbReference type="RefSeq" id="WP_066745271.1">
    <property type="nucleotide sequence ID" value="NZ_CALCLR010000102.1"/>
</dbReference>
<reference evidence="1" key="1">
    <citation type="submission" date="2016-08" db="EMBL/GenBank/DDBJ databases">
        <title>Complete genome of Cloacibacillus porcorum.</title>
        <authorList>
            <person name="Looft T."/>
            <person name="Bayles D.O."/>
            <person name="Alt D.P."/>
        </authorList>
    </citation>
    <scope>NUCLEOTIDE SEQUENCE [LARGE SCALE GENOMIC DNA]</scope>
    <source>
        <strain evidence="1">CL-84</strain>
    </source>
</reference>
<dbReference type="InterPro" id="IPR025051">
    <property type="entry name" value="DUF3990"/>
</dbReference>
<dbReference type="AlphaFoldDB" id="A0A1B2I5M9"/>
<dbReference type="Proteomes" id="UP000093044">
    <property type="component" value="Chromosome"/>
</dbReference>
<evidence type="ECO:0000313" key="1">
    <source>
        <dbReference type="EMBL" id="ANZ45279.1"/>
    </source>
</evidence>
<organism evidence="1 2">
    <name type="scientific">Cloacibacillus porcorum</name>
    <dbReference type="NCBI Taxonomy" id="1197717"/>
    <lineage>
        <taxon>Bacteria</taxon>
        <taxon>Thermotogati</taxon>
        <taxon>Synergistota</taxon>
        <taxon>Synergistia</taxon>
        <taxon>Synergistales</taxon>
        <taxon>Synergistaceae</taxon>
        <taxon>Cloacibacillus</taxon>
    </lineage>
</organism>
<accession>A0A1B2I5M9</accession>
<keyword evidence="2" id="KW-1185">Reference proteome</keyword>
<dbReference type="Pfam" id="PF13151">
    <property type="entry name" value="DUF3990"/>
    <property type="match status" value="1"/>
</dbReference>
<dbReference type="OrthoDB" id="9813772at2"/>
<proteinExistence type="predicted"/>
<dbReference type="KEGG" id="cpor:BED41_09470"/>
<protein>
    <submittedName>
        <fullName evidence="1">Uncharacterized protein</fullName>
    </submittedName>
</protein>
<gene>
    <name evidence="1" type="ORF">BED41_09470</name>
</gene>
<name>A0A1B2I5M9_9BACT</name>
<dbReference type="EMBL" id="CP016757">
    <property type="protein sequence ID" value="ANZ45279.1"/>
    <property type="molecule type" value="Genomic_DNA"/>
</dbReference>
<sequence>MILYHGGLIPVPEPDLSLSRQQLDFGGGFYTTTSFAQAAKWSKIKSRRDGVPRGYISSYELDESIFKSKIMQIRKFRGPSRAWLTFVMHNRKDVGFAHPYDIVQGAVANDRVYACINAFEGGFIDFDTVIRRLRTYALADQISFHTDRAVKQLRFLGEKEVVSDEKNS</sequence>
<dbReference type="GeneID" id="83058076"/>
<evidence type="ECO:0000313" key="2">
    <source>
        <dbReference type="Proteomes" id="UP000093044"/>
    </source>
</evidence>